<reference evidence="7 8" key="1">
    <citation type="journal article" date="2009" name="Infect. Immun.">
        <title>Comparative genomics reveal extensive transposon-mediated genomic plasticity and diversity among potential effector proteins within the genus Coxiella.</title>
        <authorList>
            <person name="Beare P.A."/>
            <person name="Unsworth N."/>
            <person name="Andoh M."/>
            <person name="Voth D.E."/>
            <person name="Omsland A."/>
            <person name="Gilk S.D."/>
            <person name="Williams K.P."/>
            <person name="Sobral B.W."/>
            <person name="Kupko J.J.III."/>
            <person name="Porcella S.F."/>
            <person name="Samuel J.E."/>
            <person name="Heinzen R.A."/>
        </authorList>
    </citation>
    <scope>NUCLEOTIDE SEQUENCE [LARGE SCALE GENOMIC DNA]</scope>
    <source>
        <strain evidence="7 8">Dugway 5J108-111</strain>
    </source>
</reference>
<dbReference type="KEGG" id="cbd:CBUD_0209"/>
<dbReference type="SMR" id="A9KBT9"/>
<evidence type="ECO:0000259" key="6">
    <source>
        <dbReference type="PROSITE" id="PS51352"/>
    </source>
</evidence>
<evidence type="ECO:0000313" key="8">
    <source>
        <dbReference type="Proteomes" id="UP000008555"/>
    </source>
</evidence>
<accession>A9KBT9</accession>
<protein>
    <submittedName>
        <fullName evidence="7">Outer membrane protein</fullName>
    </submittedName>
</protein>
<dbReference type="Pfam" id="PF18312">
    <property type="entry name" value="ScsC_N"/>
    <property type="match status" value="1"/>
</dbReference>
<feature type="signal peptide" evidence="5">
    <location>
        <begin position="1"/>
        <end position="21"/>
    </location>
</feature>
<evidence type="ECO:0000313" key="7">
    <source>
        <dbReference type="EMBL" id="ABS77855.1"/>
    </source>
</evidence>
<sequence length="252" mass="27566">MKNRLTALFLAGTLTAGVAIAAPSQSSFSPQQVKDIQSIVHHYLVNHPEVLVEASQALQKKTEAQQEEHAQQAIKENAKKLFNDPASPVAGNPHGNVTLVEFFDYQCGHCKAMNSVIQAIVKQNKNLRVVFKELPIFGGQSQYAAKVSLAAAKQGKYYAFHDALLSVDGQLSEQITLQTAEKVGLNVAQLKKDMDNPAIQKQLRDNFQLAQSLQLAGTPTFVIGNKALTKFGFIPGATSQQNLQKEIDRVEK</sequence>
<name>A9KBT9_COXBN</name>
<evidence type="ECO:0000256" key="4">
    <source>
        <dbReference type="ARBA" id="ARBA00023284"/>
    </source>
</evidence>
<proteinExistence type="predicted"/>
<evidence type="ECO:0000256" key="1">
    <source>
        <dbReference type="ARBA" id="ARBA00022729"/>
    </source>
</evidence>
<evidence type="ECO:0000256" key="3">
    <source>
        <dbReference type="ARBA" id="ARBA00023157"/>
    </source>
</evidence>
<dbReference type="CDD" id="cd03023">
    <property type="entry name" value="DsbA_Com1_like"/>
    <property type="match status" value="1"/>
</dbReference>
<dbReference type="GO" id="GO:0016491">
    <property type="term" value="F:oxidoreductase activity"/>
    <property type="evidence" value="ECO:0007669"/>
    <property type="project" value="UniProtKB-KW"/>
</dbReference>
<keyword evidence="2" id="KW-0560">Oxidoreductase</keyword>
<dbReference type="InterPro" id="IPR041205">
    <property type="entry name" value="ScsC_N"/>
</dbReference>
<gene>
    <name evidence="7" type="primary">com1</name>
    <name evidence="7" type="ordered locus">CBUD_0209</name>
</gene>
<dbReference type="Pfam" id="PF01323">
    <property type="entry name" value="DSBA"/>
    <property type="match status" value="1"/>
</dbReference>
<dbReference type="InterPro" id="IPR036249">
    <property type="entry name" value="Thioredoxin-like_sf"/>
</dbReference>
<keyword evidence="4" id="KW-0676">Redox-active center</keyword>
<dbReference type="AlphaFoldDB" id="A9KBT9"/>
<dbReference type="SUPFAM" id="SSF52833">
    <property type="entry name" value="Thioredoxin-like"/>
    <property type="match status" value="1"/>
</dbReference>
<dbReference type="Gene3D" id="3.40.30.10">
    <property type="entry name" value="Glutaredoxin"/>
    <property type="match status" value="1"/>
</dbReference>
<organism evidence="7 8">
    <name type="scientific">Coxiella burnetii (strain Dugway 5J108-111)</name>
    <dbReference type="NCBI Taxonomy" id="434922"/>
    <lineage>
        <taxon>Bacteria</taxon>
        <taxon>Pseudomonadati</taxon>
        <taxon>Pseudomonadota</taxon>
        <taxon>Gammaproteobacteria</taxon>
        <taxon>Legionellales</taxon>
        <taxon>Coxiellaceae</taxon>
        <taxon>Coxiella</taxon>
    </lineage>
</organism>
<dbReference type="HOGENOM" id="CLU_000288_47_4_6"/>
<dbReference type="Proteomes" id="UP000008555">
    <property type="component" value="Chromosome"/>
</dbReference>
<dbReference type="RefSeq" id="WP_005769970.1">
    <property type="nucleotide sequence ID" value="NC_009727.1"/>
</dbReference>
<dbReference type="InterPro" id="IPR013766">
    <property type="entry name" value="Thioredoxin_domain"/>
</dbReference>
<feature type="chain" id="PRO_5002739999" evidence="5">
    <location>
        <begin position="22"/>
        <end position="252"/>
    </location>
</feature>
<dbReference type="EMBL" id="CP000733">
    <property type="protein sequence ID" value="ABS77855.1"/>
    <property type="molecule type" value="Genomic_DNA"/>
</dbReference>
<evidence type="ECO:0000256" key="5">
    <source>
        <dbReference type="SAM" id="SignalP"/>
    </source>
</evidence>
<dbReference type="PROSITE" id="PS51352">
    <property type="entry name" value="THIOREDOXIN_2"/>
    <property type="match status" value="1"/>
</dbReference>
<keyword evidence="3" id="KW-1015">Disulfide bond</keyword>
<evidence type="ECO:0000256" key="2">
    <source>
        <dbReference type="ARBA" id="ARBA00023002"/>
    </source>
</evidence>
<keyword evidence="1 5" id="KW-0732">Signal</keyword>
<feature type="domain" description="Thioredoxin" evidence="6">
    <location>
        <begin position="51"/>
        <end position="252"/>
    </location>
</feature>
<dbReference type="PANTHER" id="PTHR13887:SF14">
    <property type="entry name" value="DISULFIDE BOND FORMATION PROTEIN D"/>
    <property type="match status" value="1"/>
</dbReference>
<dbReference type="PANTHER" id="PTHR13887">
    <property type="entry name" value="GLUTATHIONE S-TRANSFERASE KAPPA"/>
    <property type="match status" value="1"/>
</dbReference>
<dbReference type="InterPro" id="IPR001853">
    <property type="entry name" value="DSBA-like_thioredoxin_dom"/>
</dbReference>